<evidence type="ECO:0000313" key="3">
    <source>
        <dbReference type="Proteomes" id="UP000294682"/>
    </source>
</evidence>
<protein>
    <recommendedName>
        <fullName evidence="4">GLUG domain-containing protein</fullName>
    </recommendedName>
</protein>
<sequence length="405" mass="41369">MSKRRAFAAALVLCLLPAVPVRAAESGVTVTVQDGYSCDYGVDVPFTHSERTGSYTFALYPGEAVSGAPEVTAAVEITAAKQVNVHLPLRYDLAGPSTWTLQVTAHVAPGREAFDREGRSTSTFTTAPTCGCPAGTAGAYYVGSGTAASPYRIGSQAQLAHMQSHLGASLRLENDLVLSGSWISVGTFTGVFDGGGHIISGLRSTTGGLFSVVSGSDARVKNVTINQPVISASYYMQAPNKTHNYAAGGIVNRLSSGAQLLDCTVSGADIIVDGANSSYGETFSTVGAVAGWAEYSSLLRCKAVGGTVAGTSKSQTYLGGIVGLSYDCTFAECLSSAGFGASTGPNGIATGGIVGAEYYASTLNIFQNCHWTNPAGAIGWGLGGGLNVVPNTDESFGNSQVSSIG</sequence>
<dbReference type="EMBL" id="SLUK01000017">
    <property type="protein sequence ID" value="TCL40836.1"/>
    <property type="molecule type" value="Genomic_DNA"/>
</dbReference>
<dbReference type="RefSeq" id="WP_132085297.1">
    <property type="nucleotide sequence ID" value="NZ_SLUK01000017.1"/>
</dbReference>
<dbReference type="AlphaFoldDB" id="A0A9X8UG97"/>
<accession>A0A9X8UG97</accession>
<gene>
    <name evidence="2" type="ORF">EDD78_1174</name>
</gene>
<evidence type="ECO:0000313" key="2">
    <source>
        <dbReference type="EMBL" id="TCL40836.1"/>
    </source>
</evidence>
<evidence type="ECO:0000256" key="1">
    <source>
        <dbReference type="SAM" id="SignalP"/>
    </source>
</evidence>
<feature type="chain" id="PRO_5040852948" description="GLUG domain-containing protein" evidence="1">
    <location>
        <begin position="24"/>
        <end position="405"/>
    </location>
</feature>
<dbReference type="Gene3D" id="2.160.20.110">
    <property type="match status" value="1"/>
</dbReference>
<keyword evidence="3" id="KW-1185">Reference proteome</keyword>
<reference evidence="2 3" key="1">
    <citation type="submission" date="2019-03" db="EMBL/GenBank/DDBJ databases">
        <title>Genomic Encyclopedia of Type Strains, Phase IV (KMG-IV): sequencing the most valuable type-strain genomes for metagenomic binning, comparative biology and taxonomic classification.</title>
        <authorList>
            <person name="Goeker M."/>
        </authorList>
    </citation>
    <scope>NUCLEOTIDE SEQUENCE [LARGE SCALE GENOMIC DNA]</scope>
    <source>
        <strain evidence="2 3">DSM 100433</strain>
    </source>
</reference>
<keyword evidence="1" id="KW-0732">Signal</keyword>
<name>A0A9X8UG97_9FIRM</name>
<proteinExistence type="predicted"/>
<dbReference type="Proteomes" id="UP000294682">
    <property type="component" value="Unassembled WGS sequence"/>
</dbReference>
<comment type="caution">
    <text evidence="2">The sequence shown here is derived from an EMBL/GenBank/DDBJ whole genome shotgun (WGS) entry which is preliminary data.</text>
</comment>
<evidence type="ECO:0008006" key="4">
    <source>
        <dbReference type="Google" id="ProtNLM"/>
    </source>
</evidence>
<feature type="signal peptide" evidence="1">
    <location>
        <begin position="1"/>
        <end position="23"/>
    </location>
</feature>
<organism evidence="2 3">
    <name type="scientific">Harryflintia acetispora</name>
    <dbReference type="NCBI Taxonomy" id="1849041"/>
    <lineage>
        <taxon>Bacteria</taxon>
        <taxon>Bacillati</taxon>
        <taxon>Bacillota</taxon>
        <taxon>Clostridia</taxon>
        <taxon>Eubacteriales</taxon>
        <taxon>Oscillospiraceae</taxon>
        <taxon>Harryflintia</taxon>
    </lineage>
</organism>